<dbReference type="Proteomes" id="UP000294933">
    <property type="component" value="Unassembled WGS sequence"/>
</dbReference>
<name>A0A4Y7PZW0_9AGAM</name>
<feature type="compositionally biased region" description="Polar residues" evidence="9">
    <location>
        <begin position="1222"/>
        <end position="1249"/>
    </location>
</feature>
<sequence length="1411" mass="153921">MPSTVARTGVTGSRSNNNTTETKKKFRTVLGLSPFATAANPQPPISNKANYTNTTHKGSRSIDISGTFSRSSYRRKKARADRSSVTDVSFFDTQPQRESEPESVQHRPALMAHANTAPTLLGVPPERANRRKIVRLEAQDGPWSVSAAETPYDKRSYSIYIKTPTHHLTLTRTAAEIIELHRKLSSSHPDLNIPQLPLPLHDEHMETANGEKKRKSSFLHTLSRLASPGPNRRERERPKDKDRDSKLGVATPSSRNSLASAAASTVTLGVQSPSPSQELNDPFLAPAIEQTPSNGTTGSATITALAAYLTTLSNEATLKHSKAWRRFVRVRTDDLESERVERAVKRVRSDLAAHLGDGSGMVVGATKMDIRTSSSDTEGSKIGLDRLDNDVQRVELQNQEQINGGRREAGIQEENEEEESQAVEPVDGGAKHDTEASGGGRASPIGLTSDVIPDVSEPVHQDVTEKDEAKPSSPVGSPPSPTLSHATIAGRIPRSQSADPDKATRMSRMYISSPLNGEESAMESESETPGDVEGETEYVSSTTLGDDSSASASIRKKSRPRNGKRKSDRSVKMIERKTVIDDFEMMRVLGKGCAGKVLLVKHKKLDSLYALKAITKRHVLAHQELQHTLTEQSVLKRMAREGKDPFVVRLHWSFHDKENLFLVMDFHPGGDLATQLARWGRLGRDRARFYAAEIVEGVDGLHAAGVIYRDLKPENILIGADGHIVLTDFGLSKEFPRRSSPITSPPTPSGSRDFYASLPGTPQPNMPYWMKGEEGWPGSGVGGQSDTTTTFCGTAEYLAPEVIQGMPYSFEVDWWSFGTMLYEMLTGITPFWANNHAEMYARVLQDELKFPDDRAIDQDTKSLIRGLLQRNPALRIKQPRIKRHPYFSMIDWSHVYFKRYIPPYIPPIDPSNASDTQNFDDAFLDMEPVIQDETEQTESDTGGEPTDTDKTDGEDSVRTPAQSRSPSVHPDPEVEDGPDLFDGYSYKGRNSILIDDEDEPEDVEDEYEDEESVLEDAKAAIAALDAGLHETSSPLTPQDHTPEPKTPEQRKLSLVEPAAVDGRTPSVDVIAREESEDHAVPKPAESSPTTVEITPKVDGDKSVPQIPESPESPVEKVLPVAPATSHISKTLPPAIAARVGVMGPVHAPRAKREKSGVPALDKYLSDPIDEDNEGTEREEEDDWDFVEAPGGEERNGAKGPSLFARGVVDRYRLAVFRKVSTPGKNNTQRNFSGVSYDSDANVSAVSGTPSPAEKHSRGRKPPLTFRRNPKQFLRARSPPPSTFSARSAALANSGSATLNSSVVSSTGLLTPSPSTAPSTYTTGPSLKSKESTTSVGSPGSSSDQSMNGDIAASRDSATGSLQVNGHGSPKIAPRPSQASLSEEPEKPRAKKLKKYKEGAEKVLSLFASPRP</sequence>
<feature type="compositionally biased region" description="Basic and acidic residues" evidence="9">
    <location>
        <begin position="1040"/>
        <end position="1053"/>
    </location>
</feature>
<feature type="domain" description="AGC-kinase C-terminal" evidence="11">
    <location>
        <begin position="888"/>
        <end position="996"/>
    </location>
</feature>
<keyword evidence="6" id="KW-0067">ATP-binding</keyword>
<organism evidence="12 13">
    <name type="scientific">Rickenella mellea</name>
    <dbReference type="NCBI Taxonomy" id="50990"/>
    <lineage>
        <taxon>Eukaryota</taxon>
        <taxon>Fungi</taxon>
        <taxon>Dikarya</taxon>
        <taxon>Basidiomycota</taxon>
        <taxon>Agaricomycotina</taxon>
        <taxon>Agaricomycetes</taxon>
        <taxon>Hymenochaetales</taxon>
        <taxon>Rickenellaceae</taxon>
        <taxon>Rickenella</taxon>
    </lineage>
</organism>
<dbReference type="PROSITE" id="PS00108">
    <property type="entry name" value="PROTEIN_KINASE_ST"/>
    <property type="match status" value="1"/>
</dbReference>
<feature type="compositionally biased region" description="Acidic residues" evidence="9">
    <location>
        <begin position="1167"/>
        <end position="1185"/>
    </location>
</feature>
<feature type="compositionally biased region" description="Basic and acidic residues" evidence="9">
    <location>
        <begin position="1070"/>
        <end position="1080"/>
    </location>
</feature>
<feature type="compositionally biased region" description="Basic and acidic residues" evidence="9">
    <location>
        <begin position="947"/>
        <end position="957"/>
    </location>
</feature>
<feature type="compositionally biased region" description="Acidic residues" evidence="9">
    <location>
        <begin position="520"/>
        <end position="536"/>
    </location>
</feature>
<accession>A0A4Y7PZW0</accession>
<evidence type="ECO:0000313" key="12">
    <source>
        <dbReference type="EMBL" id="TDL20933.1"/>
    </source>
</evidence>
<evidence type="ECO:0000259" key="10">
    <source>
        <dbReference type="PROSITE" id="PS50011"/>
    </source>
</evidence>
<dbReference type="FunFam" id="1.10.510.10:FF:000294">
    <property type="entry name" value="Serine/threonine-protein kinase OXI1"/>
    <property type="match status" value="1"/>
</dbReference>
<feature type="compositionally biased region" description="Polar residues" evidence="9">
    <location>
        <begin position="265"/>
        <end position="277"/>
    </location>
</feature>
<dbReference type="InterPro" id="IPR008271">
    <property type="entry name" value="Ser/Thr_kinase_AS"/>
</dbReference>
<dbReference type="EMBL" id="ML170184">
    <property type="protein sequence ID" value="TDL20933.1"/>
    <property type="molecule type" value="Genomic_DNA"/>
</dbReference>
<feature type="compositionally biased region" description="Basic and acidic residues" evidence="9">
    <location>
        <begin position="231"/>
        <end position="246"/>
    </location>
</feature>
<dbReference type="Gene3D" id="3.30.200.20">
    <property type="entry name" value="Phosphorylase Kinase, domain 1"/>
    <property type="match status" value="2"/>
</dbReference>
<feature type="region of interest" description="Disordered" evidence="9">
    <location>
        <begin position="1023"/>
        <end position="1117"/>
    </location>
</feature>
<evidence type="ECO:0000313" key="13">
    <source>
        <dbReference type="Proteomes" id="UP000294933"/>
    </source>
</evidence>
<dbReference type="InterPro" id="IPR000961">
    <property type="entry name" value="AGC-kinase_C"/>
</dbReference>
<dbReference type="InterPro" id="IPR045270">
    <property type="entry name" value="STKc_AGC"/>
</dbReference>
<dbReference type="CDD" id="cd05123">
    <property type="entry name" value="STKc_AGC"/>
    <property type="match status" value="1"/>
</dbReference>
<dbReference type="InterPro" id="IPR011009">
    <property type="entry name" value="Kinase-like_dom_sf"/>
</dbReference>
<feature type="compositionally biased region" description="Polar residues" evidence="9">
    <location>
        <begin position="1355"/>
        <end position="1365"/>
    </location>
</feature>
<dbReference type="STRING" id="50990.A0A4Y7PZW0"/>
<evidence type="ECO:0000256" key="9">
    <source>
        <dbReference type="SAM" id="MobiDB-lite"/>
    </source>
</evidence>
<protein>
    <recommendedName>
        <fullName evidence="1">non-specific serine/threonine protein kinase</fullName>
        <ecNumber evidence="1">2.7.11.1</ecNumber>
    </recommendedName>
</protein>
<feature type="domain" description="Protein kinase" evidence="10">
    <location>
        <begin position="583"/>
        <end position="887"/>
    </location>
</feature>
<comment type="catalytic activity">
    <reaction evidence="8">
        <text>L-seryl-[protein] + ATP = O-phospho-L-seryl-[protein] + ADP + H(+)</text>
        <dbReference type="Rhea" id="RHEA:17989"/>
        <dbReference type="Rhea" id="RHEA-COMP:9863"/>
        <dbReference type="Rhea" id="RHEA-COMP:11604"/>
        <dbReference type="ChEBI" id="CHEBI:15378"/>
        <dbReference type="ChEBI" id="CHEBI:29999"/>
        <dbReference type="ChEBI" id="CHEBI:30616"/>
        <dbReference type="ChEBI" id="CHEBI:83421"/>
        <dbReference type="ChEBI" id="CHEBI:456216"/>
        <dbReference type="EC" id="2.7.11.1"/>
    </reaction>
</comment>
<dbReference type="InterPro" id="IPR000719">
    <property type="entry name" value="Prot_kinase_dom"/>
</dbReference>
<feature type="region of interest" description="Disordered" evidence="9">
    <location>
        <begin position="933"/>
        <end position="1010"/>
    </location>
</feature>
<feature type="compositionally biased region" description="Low complexity" evidence="9">
    <location>
        <begin position="1304"/>
        <end position="1345"/>
    </location>
</feature>
<dbReference type="FunFam" id="1.10.510.10:FF:000465">
    <property type="entry name" value="Non-specific serine/threonine protein kinase"/>
    <property type="match status" value="1"/>
</dbReference>
<dbReference type="FunFam" id="3.30.200.20:FF:000743">
    <property type="entry name" value="Non-specific serine/threonine protein kinase"/>
    <property type="match status" value="1"/>
</dbReference>
<reference evidence="12 13" key="1">
    <citation type="submission" date="2018-06" db="EMBL/GenBank/DDBJ databases">
        <title>A transcriptomic atlas of mushroom development highlights an independent origin of complex multicellularity.</title>
        <authorList>
            <consortium name="DOE Joint Genome Institute"/>
            <person name="Krizsan K."/>
            <person name="Almasi E."/>
            <person name="Merenyi Z."/>
            <person name="Sahu N."/>
            <person name="Viragh M."/>
            <person name="Koszo T."/>
            <person name="Mondo S."/>
            <person name="Kiss B."/>
            <person name="Balint B."/>
            <person name="Kues U."/>
            <person name="Barry K."/>
            <person name="Hegedus J.C."/>
            <person name="Henrissat B."/>
            <person name="Johnson J."/>
            <person name="Lipzen A."/>
            <person name="Ohm R."/>
            <person name="Nagy I."/>
            <person name="Pangilinan J."/>
            <person name="Yan J."/>
            <person name="Xiong Y."/>
            <person name="Grigoriev I.V."/>
            <person name="Hibbett D.S."/>
            <person name="Nagy L.G."/>
        </authorList>
    </citation>
    <scope>NUCLEOTIDE SEQUENCE [LARGE SCALE GENOMIC DNA]</scope>
    <source>
        <strain evidence="12 13">SZMC22713</strain>
    </source>
</reference>
<comment type="catalytic activity">
    <reaction evidence="7">
        <text>L-threonyl-[protein] + ATP = O-phospho-L-threonyl-[protein] + ADP + H(+)</text>
        <dbReference type="Rhea" id="RHEA:46608"/>
        <dbReference type="Rhea" id="RHEA-COMP:11060"/>
        <dbReference type="Rhea" id="RHEA-COMP:11605"/>
        <dbReference type="ChEBI" id="CHEBI:15378"/>
        <dbReference type="ChEBI" id="CHEBI:30013"/>
        <dbReference type="ChEBI" id="CHEBI:30616"/>
        <dbReference type="ChEBI" id="CHEBI:61977"/>
        <dbReference type="ChEBI" id="CHEBI:456216"/>
        <dbReference type="EC" id="2.7.11.1"/>
    </reaction>
</comment>
<evidence type="ECO:0000256" key="4">
    <source>
        <dbReference type="ARBA" id="ARBA00022741"/>
    </source>
</evidence>
<keyword evidence="5" id="KW-0418">Kinase</keyword>
<feature type="region of interest" description="Disordered" evidence="9">
    <location>
        <begin position="1147"/>
        <end position="1203"/>
    </location>
</feature>
<feature type="region of interest" description="Disordered" evidence="9">
    <location>
        <begin position="207"/>
        <end position="277"/>
    </location>
</feature>
<feature type="region of interest" description="Disordered" evidence="9">
    <location>
        <begin position="1218"/>
        <end position="1398"/>
    </location>
</feature>
<dbReference type="Pfam" id="PF00069">
    <property type="entry name" value="Pkinase"/>
    <property type="match status" value="2"/>
</dbReference>
<dbReference type="EC" id="2.7.11.1" evidence="1"/>
<feature type="compositionally biased region" description="Basic and acidic residues" evidence="9">
    <location>
        <begin position="95"/>
        <end position="105"/>
    </location>
</feature>
<keyword evidence="3" id="KW-0808">Transferase</keyword>
<dbReference type="GO" id="GO:0004674">
    <property type="term" value="F:protein serine/threonine kinase activity"/>
    <property type="evidence" value="ECO:0007669"/>
    <property type="project" value="UniProtKB-KW"/>
</dbReference>
<feature type="region of interest" description="Disordered" evidence="9">
    <location>
        <begin position="1"/>
        <end position="105"/>
    </location>
</feature>
<dbReference type="PROSITE" id="PS50011">
    <property type="entry name" value="PROTEIN_KINASE_DOM"/>
    <property type="match status" value="1"/>
</dbReference>
<gene>
    <name evidence="12" type="ORF">BD410DRAFT_790285</name>
</gene>
<feature type="compositionally biased region" description="Polar residues" evidence="9">
    <location>
        <begin position="1"/>
        <end position="20"/>
    </location>
</feature>
<evidence type="ECO:0000259" key="11">
    <source>
        <dbReference type="PROSITE" id="PS51285"/>
    </source>
</evidence>
<dbReference type="GO" id="GO:0005524">
    <property type="term" value="F:ATP binding"/>
    <property type="evidence" value="ECO:0007669"/>
    <property type="project" value="UniProtKB-KW"/>
</dbReference>
<dbReference type="VEuPathDB" id="FungiDB:BD410DRAFT_790285"/>
<evidence type="ECO:0000256" key="5">
    <source>
        <dbReference type="ARBA" id="ARBA00022777"/>
    </source>
</evidence>
<dbReference type="PROSITE" id="PS51285">
    <property type="entry name" value="AGC_KINASE_CTER"/>
    <property type="match status" value="1"/>
</dbReference>
<dbReference type="PANTHER" id="PTHR24351">
    <property type="entry name" value="RIBOSOMAL PROTEIN S6 KINASE"/>
    <property type="match status" value="1"/>
</dbReference>
<keyword evidence="2" id="KW-0723">Serine/threonine-protein kinase</keyword>
<dbReference type="SMART" id="SM00133">
    <property type="entry name" value="S_TK_X"/>
    <property type="match status" value="1"/>
</dbReference>
<proteinExistence type="predicted"/>
<feature type="compositionally biased region" description="Acidic residues" evidence="9">
    <location>
        <begin position="411"/>
        <end position="421"/>
    </location>
</feature>
<feature type="compositionally biased region" description="Basic residues" evidence="9">
    <location>
        <begin position="554"/>
        <end position="567"/>
    </location>
</feature>
<feature type="compositionally biased region" description="Polar residues" evidence="9">
    <location>
        <begin position="1030"/>
        <end position="1039"/>
    </location>
</feature>
<evidence type="ECO:0000256" key="2">
    <source>
        <dbReference type="ARBA" id="ARBA00022527"/>
    </source>
</evidence>
<evidence type="ECO:0000256" key="7">
    <source>
        <dbReference type="ARBA" id="ARBA00047899"/>
    </source>
</evidence>
<evidence type="ECO:0000256" key="6">
    <source>
        <dbReference type="ARBA" id="ARBA00022840"/>
    </source>
</evidence>
<feature type="compositionally biased region" description="Basic and acidic residues" evidence="9">
    <location>
        <begin position="457"/>
        <end position="470"/>
    </location>
</feature>
<evidence type="ECO:0000256" key="1">
    <source>
        <dbReference type="ARBA" id="ARBA00012513"/>
    </source>
</evidence>
<evidence type="ECO:0000256" key="3">
    <source>
        <dbReference type="ARBA" id="ARBA00022679"/>
    </source>
</evidence>
<feature type="compositionally biased region" description="Polar residues" evidence="9">
    <location>
        <begin position="85"/>
        <end position="94"/>
    </location>
</feature>
<feature type="compositionally biased region" description="Acidic residues" evidence="9">
    <location>
        <begin position="994"/>
        <end position="1010"/>
    </location>
</feature>
<dbReference type="SMART" id="SM00220">
    <property type="entry name" value="S_TKc"/>
    <property type="match status" value="1"/>
</dbReference>
<keyword evidence="13" id="KW-1185">Reference proteome</keyword>
<dbReference type="OrthoDB" id="63267at2759"/>
<feature type="compositionally biased region" description="Low complexity" evidence="9">
    <location>
        <begin position="253"/>
        <end position="264"/>
    </location>
</feature>
<feature type="compositionally biased region" description="Polar residues" evidence="9">
    <location>
        <begin position="45"/>
        <end position="68"/>
    </location>
</feature>
<dbReference type="Gene3D" id="1.10.510.10">
    <property type="entry name" value="Transferase(Phosphotransferase) domain 1"/>
    <property type="match status" value="2"/>
</dbReference>
<feature type="region of interest" description="Disordered" evidence="9">
    <location>
        <begin position="396"/>
        <end position="571"/>
    </location>
</feature>
<keyword evidence="4" id="KW-0547">Nucleotide-binding</keyword>
<evidence type="ECO:0000256" key="8">
    <source>
        <dbReference type="ARBA" id="ARBA00048679"/>
    </source>
</evidence>
<feature type="compositionally biased region" description="Polar residues" evidence="9">
    <location>
        <begin position="1282"/>
        <end position="1303"/>
    </location>
</feature>
<dbReference type="SUPFAM" id="SSF56112">
    <property type="entry name" value="Protein kinase-like (PK-like)"/>
    <property type="match status" value="1"/>
</dbReference>